<dbReference type="SUPFAM" id="SSF51419">
    <property type="entry name" value="PLP-binding barrel"/>
    <property type="match status" value="1"/>
</dbReference>
<dbReference type="AlphaFoldDB" id="A0A6F9E4U9"/>
<dbReference type="Pfam" id="PF02784">
    <property type="entry name" value="Orn_Arg_deC_N"/>
    <property type="match status" value="1"/>
</dbReference>
<feature type="binding site" evidence="5">
    <location>
        <position position="363"/>
    </location>
    <ligand>
        <name>substrate</name>
    </ligand>
</feature>
<evidence type="ECO:0000313" key="10">
    <source>
        <dbReference type="EMBL" id="CAB3392773.1"/>
    </source>
</evidence>
<dbReference type="GO" id="GO:0009089">
    <property type="term" value="P:lysine biosynthetic process via diaminopimelate"/>
    <property type="evidence" value="ECO:0007669"/>
    <property type="project" value="UniProtKB-UniRule"/>
</dbReference>
<dbReference type="Gene3D" id="3.20.20.10">
    <property type="entry name" value="Alanine racemase"/>
    <property type="match status" value="1"/>
</dbReference>
<dbReference type="GO" id="GO:0008836">
    <property type="term" value="F:diaminopimelate decarboxylase activity"/>
    <property type="evidence" value="ECO:0007669"/>
    <property type="project" value="UniProtKB-UniRule"/>
</dbReference>
<sequence length="445" mass="49158">MVPSLGTRRVNDRGHLEIGGCDTVELAERFGTPLYVFDEALLRETCREFHAAFRKAGLRYQVAYAGKAFCTQAMCRLVEEEGLHLDVVSAGELHTALTAGFPPEKIHLHGNNKSRDELIYGLKAGIGGFVVDNFYELDLLAELAERQGKRPNILLRVTPGVEAHTHEYIQTGQQDTKFGFDLASGQAEAAVRRAQRARGLNLVGLHCHIGSQIFETEGFVLAVERMMEFYARAVNEWDASLRILNVGGGFGIRYVEEDRPLPVEAYVAAIADAVKREALRRGVVVPEVWVEPGRRIAGPAGTTLYTVGARKEIPGVRRYIAVDGGMADNPRPIIYQARYEAVVANRAGEPVEELAAVAGKFCETGDMLIWDTPLARAVPGDILAVFGTGAYTYSMASNYNRAPRPAVVFVRDGRADVVVRRETLDDLIRLDQIPERMRKEQHPVS</sequence>
<dbReference type="InterPro" id="IPR029066">
    <property type="entry name" value="PLP-binding_barrel"/>
</dbReference>
<feature type="binding site" evidence="5">
    <location>
        <position position="331"/>
    </location>
    <ligand>
        <name>substrate</name>
    </ligand>
</feature>
<evidence type="ECO:0000256" key="4">
    <source>
        <dbReference type="ARBA" id="ARBA00023239"/>
    </source>
</evidence>
<feature type="binding site" evidence="5">
    <location>
        <position position="335"/>
    </location>
    <ligand>
        <name>substrate</name>
    </ligand>
</feature>
<keyword evidence="2 5" id="KW-0210">Decarboxylase</keyword>
<evidence type="ECO:0000256" key="6">
    <source>
        <dbReference type="NCBIfam" id="TIGR01048"/>
    </source>
</evidence>
<dbReference type="CDD" id="cd06828">
    <property type="entry name" value="PLPDE_III_DapDC"/>
    <property type="match status" value="1"/>
</dbReference>
<dbReference type="HAMAP" id="MF_02120">
    <property type="entry name" value="LysA"/>
    <property type="match status" value="1"/>
</dbReference>
<evidence type="ECO:0000313" key="11">
    <source>
        <dbReference type="Proteomes" id="UP000502196"/>
    </source>
</evidence>
<dbReference type="UniPathway" id="UPA00034">
    <property type="reaction ID" value="UER00027"/>
</dbReference>
<feature type="modified residue" description="N6-(pyridoxal phosphate)lysine" evidence="5 7">
    <location>
        <position position="67"/>
    </location>
</feature>
<keyword evidence="3 5" id="KW-0663">Pyridoxal phosphate</keyword>
<accession>A0A6F9E4U9</accession>
<comment type="subunit">
    <text evidence="5">Homodimer.</text>
</comment>
<dbReference type="InterPro" id="IPR022644">
    <property type="entry name" value="De-COase2_N"/>
</dbReference>
<dbReference type="PRINTS" id="PR01181">
    <property type="entry name" value="DAPDCRBXLASE"/>
</dbReference>
<feature type="active site" description="Proton donor" evidence="7">
    <location>
        <position position="362"/>
    </location>
</feature>
<evidence type="ECO:0000256" key="3">
    <source>
        <dbReference type="ARBA" id="ARBA00022898"/>
    </source>
</evidence>
<organism evidence="10 11">
    <name type="scientific">Kyrpidia spormannii</name>
    <dbReference type="NCBI Taxonomy" id="2055160"/>
    <lineage>
        <taxon>Bacteria</taxon>
        <taxon>Bacillati</taxon>
        <taxon>Bacillota</taxon>
        <taxon>Bacilli</taxon>
        <taxon>Bacillales</taxon>
        <taxon>Alicyclobacillaceae</taxon>
        <taxon>Kyrpidia</taxon>
    </lineage>
</organism>
<dbReference type="GO" id="GO:0030170">
    <property type="term" value="F:pyridoxal phosphate binding"/>
    <property type="evidence" value="ECO:0007669"/>
    <property type="project" value="UniProtKB-UniRule"/>
</dbReference>
<evidence type="ECO:0000259" key="9">
    <source>
        <dbReference type="Pfam" id="PF02784"/>
    </source>
</evidence>
<feature type="domain" description="Orn/DAP/Arg decarboxylase 2 N-terminal" evidence="9">
    <location>
        <begin position="43"/>
        <end position="297"/>
    </location>
</feature>
<dbReference type="EC" id="4.1.1.20" evidence="5 6"/>
<evidence type="ECO:0000256" key="1">
    <source>
        <dbReference type="ARBA" id="ARBA00001933"/>
    </source>
</evidence>
<dbReference type="InterPro" id="IPR002986">
    <property type="entry name" value="DAP_deCOOHase_LysA"/>
</dbReference>
<dbReference type="PANTHER" id="PTHR43727">
    <property type="entry name" value="DIAMINOPIMELATE DECARBOXYLASE"/>
    <property type="match status" value="1"/>
</dbReference>
<comment type="function">
    <text evidence="5">Specifically catalyzes the decarboxylation of meso-diaminopimelate (meso-DAP) to L-lysine.</text>
</comment>
<dbReference type="InterPro" id="IPR000183">
    <property type="entry name" value="Orn/DAP/Arg_de-COase"/>
</dbReference>
<evidence type="ECO:0000256" key="2">
    <source>
        <dbReference type="ARBA" id="ARBA00022793"/>
    </source>
</evidence>
<keyword evidence="5 8" id="KW-0457">Lysine biosynthesis</keyword>
<dbReference type="NCBIfam" id="TIGR01048">
    <property type="entry name" value="lysA"/>
    <property type="match status" value="1"/>
</dbReference>
<feature type="binding site" evidence="5">
    <location>
        <begin position="291"/>
        <end position="294"/>
    </location>
    <ligand>
        <name>pyridoxal 5'-phosphate</name>
        <dbReference type="ChEBI" id="CHEBI:597326"/>
    </ligand>
</feature>
<comment type="pathway">
    <text evidence="5 8">Amino-acid biosynthesis; L-lysine biosynthesis via DAP pathway; L-lysine from DL-2,6-diaminopimelate: step 1/1.</text>
</comment>
<feature type="binding site" evidence="5">
    <location>
        <position position="391"/>
    </location>
    <ligand>
        <name>substrate</name>
    </ligand>
</feature>
<comment type="similarity">
    <text evidence="5">Belongs to the Orn/Lys/Arg decarboxylase class-II family. LysA subfamily.</text>
</comment>
<dbReference type="PRINTS" id="PR01179">
    <property type="entry name" value="ODADCRBXLASE"/>
</dbReference>
<dbReference type="Gene3D" id="2.40.37.10">
    <property type="entry name" value="Lyase, Ornithine Decarboxylase, Chain A, domain 1"/>
    <property type="match status" value="1"/>
</dbReference>
<dbReference type="SUPFAM" id="SSF50621">
    <property type="entry name" value="Alanine racemase C-terminal domain-like"/>
    <property type="match status" value="1"/>
</dbReference>
<evidence type="ECO:0000256" key="5">
    <source>
        <dbReference type="HAMAP-Rule" id="MF_02120"/>
    </source>
</evidence>
<protein>
    <recommendedName>
        <fullName evidence="5 6">Diaminopimelate decarboxylase</fullName>
        <shortName evidence="5">DAP decarboxylase</shortName>
        <shortName evidence="5">DAPDC</shortName>
        <ecNumber evidence="5 6">4.1.1.20</ecNumber>
    </recommendedName>
</protein>
<gene>
    <name evidence="5 10" type="primary">lysA</name>
    <name evidence="10" type="ORF">COOX1_1578</name>
</gene>
<keyword evidence="4 5" id="KW-0456">Lyase</keyword>
<reference evidence="10 11" key="1">
    <citation type="submission" date="2020-04" db="EMBL/GenBank/DDBJ databases">
        <authorList>
            <person name="Hogendoorn C."/>
        </authorList>
    </citation>
    <scope>NUCLEOTIDE SEQUENCE [LARGE SCALE GENOMIC DNA]</scope>
    <source>
        <strain evidence="10">COOX1</strain>
    </source>
</reference>
<dbReference type="InterPro" id="IPR009006">
    <property type="entry name" value="Ala_racemase/Decarboxylase_C"/>
</dbReference>
<comment type="catalytic activity">
    <reaction evidence="5 8">
        <text>meso-2,6-diaminopimelate + H(+) = L-lysine + CO2</text>
        <dbReference type="Rhea" id="RHEA:15101"/>
        <dbReference type="ChEBI" id="CHEBI:15378"/>
        <dbReference type="ChEBI" id="CHEBI:16526"/>
        <dbReference type="ChEBI" id="CHEBI:32551"/>
        <dbReference type="ChEBI" id="CHEBI:57791"/>
        <dbReference type="EC" id="4.1.1.20"/>
    </reaction>
</comment>
<dbReference type="EMBL" id="LR792683">
    <property type="protein sequence ID" value="CAB3392773.1"/>
    <property type="molecule type" value="Genomic_DNA"/>
</dbReference>
<feature type="binding site" evidence="5">
    <location>
        <position position="249"/>
    </location>
    <ligand>
        <name>pyridoxal 5'-phosphate</name>
        <dbReference type="ChEBI" id="CHEBI:597326"/>
    </ligand>
</feature>
<feature type="binding site" evidence="5">
    <location>
        <position position="391"/>
    </location>
    <ligand>
        <name>pyridoxal 5'-phosphate</name>
        <dbReference type="ChEBI" id="CHEBI:597326"/>
    </ligand>
</feature>
<dbReference type="Proteomes" id="UP000502196">
    <property type="component" value="Chromosome"/>
</dbReference>
<keyword evidence="5" id="KW-0028">Amino-acid biosynthesis</keyword>
<feature type="binding site" evidence="5">
    <location>
        <position position="294"/>
    </location>
    <ligand>
        <name>substrate</name>
    </ligand>
</feature>
<comment type="cofactor">
    <cofactor evidence="1 5 7 8">
        <name>pyridoxal 5'-phosphate</name>
        <dbReference type="ChEBI" id="CHEBI:597326"/>
    </cofactor>
</comment>
<evidence type="ECO:0000256" key="7">
    <source>
        <dbReference type="PIRSR" id="PIRSR600183-50"/>
    </source>
</evidence>
<proteinExistence type="inferred from homology"/>
<name>A0A6F9E4U9_9BACL</name>
<dbReference type="FunFam" id="3.20.20.10:FF:000003">
    <property type="entry name" value="Diaminopimelate decarboxylase"/>
    <property type="match status" value="1"/>
</dbReference>
<dbReference type="PANTHER" id="PTHR43727:SF2">
    <property type="entry name" value="GROUP IV DECARBOXYLASE"/>
    <property type="match status" value="1"/>
</dbReference>
<evidence type="ECO:0000256" key="8">
    <source>
        <dbReference type="RuleBase" id="RU003738"/>
    </source>
</evidence>